<evidence type="ECO:0000313" key="4">
    <source>
        <dbReference type="Proteomes" id="UP000054498"/>
    </source>
</evidence>
<sequence>MEAVKPDEHSAKIAHKHDDHKKHEVAKNARMERHSGDGHKLKEGPKKEGGGRGNWGTFKQRCYGEGGGPCVVKNHTG</sequence>
<accession>A0A0D2N657</accession>
<dbReference type="RefSeq" id="XP_013906781.1">
    <property type="nucleotide sequence ID" value="XM_014051327.1"/>
</dbReference>
<dbReference type="AlphaFoldDB" id="A0A0D2N657"/>
<organism evidence="3 4">
    <name type="scientific">Monoraphidium neglectum</name>
    <dbReference type="NCBI Taxonomy" id="145388"/>
    <lineage>
        <taxon>Eukaryota</taxon>
        <taxon>Viridiplantae</taxon>
        <taxon>Chlorophyta</taxon>
        <taxon>core chlorophytes</taxon>
        <taxon>Chlorophyceae</taxon>
        <taxon>CS clade</taxon>
        <taxon>Sphaeropleales</taxon>
        <taxon>Selenastraceae</taxon>
        <taxon>Monoraphidium</taxon>
    </lineage>
</organism>
<proteinExistence type="predicted"/>
<dbReference type="Pfam" id="PF04774">
    <property type="entry name" value="HABP4_PAI-RBP1"/>
    <property type="match status" value="1"/>
</dbReference>
<reference evidence="3 4" key="1">
    <citation type="journal article" date="2013" name="BMC Genomics">
        <title>Reconstruction of the lipid metabolism for the microalga Monoraphidium neglectum from its genome sequence reveals characteristics suitable for biofuel production.</title>
        <authorList>
            <person name="Bogen C."/>
            <person name="Al-Dilaimi A."/>
            <person name="Albersmeier A."/>
            <person name="Wichmann J."/>
            <person name="Grundmann M."/>
            <person name="Rupp O."/>
            <person name="Lauersen K.J."/>
            <person name="Blifernez-Klassen O."/>
            <person name="Kalinowski J."/>
            <person name="Goesmann A."/>
            <person name="Mussgnug J.H."/>
            <person name="Kruse O."/>
        </authorList>
    </citation>
    <scope>NUCLEOTIDE SEQUENCE [LARGE SCALE GENOMIC DNA]</scope>
    <source>
        <strain evidence="3 4">SAG 48.87</strain>
    </source>
</reference>
<evidence type="ECO:0000256" key="1">
    <source>
        <dbReference type="SAM" id="MobiDB-lite"/>
    </source>
</evidence>
<dbReference type="InterPro" id="IPR006861">
    <property type="entry name" value="HABP4_PAIRBP1-bd"/>
</dbReference>
<feature type="compositionally biased region" description="Basic and acidic residues" evidence="1">
    <location>
        <begin position="21"/>
        <end position="50"/>
    </location>
</feature>
<feature type="compositionally biased region" description="Basic and acidic residues" evidence="1">
    <location>
        <begin position="1"/>
        <end position="11"/>
    </location>
</feature>
<name>A0A0D2N657_9CHLO</name>
<keyword evidence="4" id="KW-1185">Reference proteome</keyword>
<protein>
    <recommendedName>
        <fullName evidence="2">Hyaluronan/mRNA-binding protein domain-containing protein</fullName>
    </recommendedName>
</protein>
<dbReference type="GeneID" id="25726299"/>
<feature type="region of interest" description="Disordered" evidence="1">
    <location>
        <begin position="1"/>
        <end position="55"/>
    </location>
</feature>
<evidence type="ECO:0000313" key="3">
    <source>
        <dbReference type="EMBL" id="KIZ07762.1"/>
    </source>
</evidence>
<dbReference type="Proteomes" id="UP000054498">
    <property type="component" value="Unassembled WGS sequence"/>
</dbReference>
<gene>
    <name evidence="3" type="ORF">MNEG_0181</name>
</gene>
<feature type="domain" description="Hyaluronan/mRNA-binding protein" evidence="2">
    <location>
        <begin position="31"/>
        <end position="61"/>
    </location>
</feature>
<dbReference type="EMBL" id="KK100233">
    <property type="protein sequence ID" value="KIZ07762.1"/>
    <property type="molecule type" value="Genomic_DNA"/>
</dbReference>
<evidence type="ECO:0000259" key="2">
    <source>
        <dbReference type="Pfam" id="PF04774"/>
    </source>
</evidence>
<dbReference type="KEGG" id="mng:MNEG_0181"/>